<gene>
    <name evidence="1" type="ORF">Tsubulata_021965</name>
</gene>
<protein>
    <submittedName>
        <fullName evidence="1">Uncharacterized protein</fullName>
    </submittedName>
</protein>
<organism evidence="1 2">
    <name type="scientific">Turnera subulata</name>
    <dbReference type="NCBI Taxonomy" id="218843"/>
    <lineage>
        <taxon>Eukaryota</taxon>
        <taxon>Viridiplantae</taxon>
        <taxon>Streptophyta</taxon>
        <taxon>Embryophyta</taxon>
        <taxon>Tracheophyta</taxon>
        <taxon>Spermatophyta</taxon>
        <taxon>Magnoliopsida</taxon>
        <taxon>eudicotyledons</taxon>
        <taxon>Gunneridae</taxon>
        <taxon>Pentapetalae</taxon>
        <taxon>rosids</taxon>
        <taxon>fabids</taxon>
        <taxon>Malpighiales</taxon>
        <taxon>Passifloraceae</taxon>
        <taxon>Turnera</taxon>
    </lineage>
</organism>
<evidence type="ECO:0000313" key="1">
    <source>
        <dbReference type="EMBL" id="KAJ4833451.1"/>
    </source>
</evidence>
<evidence type="ECO:0000313" key="2">
    <source>
        <dbReference type="Proteomes" id="UP001141552"/>
    </source>
</evidence>
<dbReference type="AlphaFoldDB" id="A0A9Q0FNA3"/>
<reference evidence="1" key="1">
    <citation type="submission" date="2022-02" db="EMBL/GenBank/DDBJ databases">
        <authorList>
            <person name="Henning P.M."/>
            <person name="McCubbin A.G."/>
            <person name="Shore J.S."/>
        </authorList>
    </citation>
    <scope>NUCLEOTIDE SEQUENCE</scope>
    <source>
        <strain evidence="1">F60SS</strain>
        <tissue evidence="1">Leaves</tissue>
    </source>
</reference>
<sequence>MFQRTLWRGRLQKYTVLLHILLQATPSVTQILVQLRRCFYYLNHLRSQACIKMPN</sequence>
<accession>A0A9Q0FNA3</accession>
<proteinExistence type="predicted"/>
<dbReference type="EMBL" id="JAKUCV010004939">
    <property type="protein sequence ID" value="KAJ4833451.1"/>
    <property type="molecule type" value="Genomic_DNA"/>
</dbReference>
<dbReference type="Proteomes" id="UP001141552">
    <property type="component" value="Unassembled WGS sequence"/>
</dbReference>
<reference evidence="1" key="2">
    <citation type="journal article" date="2023" name="Plants (Basel)">
        <title>Annotation of the Turnera subulata (Passifloraceae) Draft Genome Reveals the S-Locus Evolved after the Divergence of Turneroideae from Passifloroideae in a Stepwise Manner.</title>
        <authorList>
            <person name="Henning P.M."/>
            <person name="Roalson E.H."/>
            <person name="Mir W."/>
            <person name="McCubbin A.G."/>
            <person name="Shore J.S."/>
        </authorList>
    </citation>
    <scope>NUCLEOTIDE SEQUENCE</scope>
    <source>
        <strain evidence="1">F60SS</strain>
    </source>
</reference>
<name>A0A9Q0FNA3_9ROSI</name>
<comment type="caution">
    <text evidence="1">The sequence shown here is derived from an EMBL/GenBank/DDBJ whole genome shotgun (WGS) entry which is preliminary data.</text>
</comment>
<keyword evidence="2" id="KW-1185">Reference proteome</keyword>